<organism evidence="2 3">
    <name type="scientific">Caenorhabditis angaria</name>
    <dbReference type="NCBI Taxonomy" id="860376"/>
    <lineage>
        <taxon>Eukaryota</taxon>
        <taxon>Metazoa</taxon>
        <taxon>Ecdysozoa</taxon>
        <taxon>Nematoda</taxon>
        <taxon>Chromadorea</taxon>
        <taxon>Rhabditida</taxon>
        <taxon>Rhabditina</taxon>
        <taxon>Rhabditomorpha</taxon>
        <taxon>Rhabditoidea</taxon>
        <taxon>Rhabditidae</taxon>
        <taxon>Peloderinae</taxon>
        <taxon>Caenorhabditis</taxon>
    </lineage>
</organism>
<reference evidence="2" key="1">
    <citation type="submission" date="2022-11" db="EMBL/GenBank/DDBJ databases">
        <authorList>
            <person name="Kikuchi T."/>
        </authorList>
    </citation>
    <scope>NUCLEOTIDE SEQUENCE</scope>
    <source>
        <strain evidence="2">PS1010</strain>
    </source>
</reference>
<protein>
    <recommendedName>
        <fullName evidence="1">Methyltransferase FkbM domain-containing protein</fullName>
    </recommendedName>
</protein>
<dbReference type="InterPro" id="IPR006342">
    <property type="entry name" value="FkbM_mtfrase"/>
</dbReference>
<dbReference type="PANTHER" id="PTHR22989">
    <property type="entry name" value="UNCHARACTERIZED DUF13 C.ELEGANS"/>
    <property type="match status" value="1"/>
</dbReference>
<dbReference type="Pfam" id="PF05050">
    <property type="entry name" value="Methyltransf_21"/>
    <property type="match status" value="1"/>
</dbReference>
<dbReference type="OrthoDB" id="5798066at2759"/>
<sequence length="304" mass="35900">MKNDENLSEEKIKYYGHDTYLISDTPVPRGYNYHYLPECNLSQNKPNPKIDLETVIHEWKECSIILWQRLWNNPSAILHNYPYSFYVCDLGPQVSKNIPLVSFRSNQNDVYWAILPTCREENILVTLGVKPETKAEEELLDTLDNMTTFGTSPFSDKSDIYKHFKKTAFGSNPSQKTTQIRHVTPNGNLITETVYVENFKNYLDKTIQKGKKIDMLWINIESGDLDYWKYLGTDQKFDQWEIVVCQINIEVKIEDGEQFEQFMKPIFSSLKWMYFRPSFSHDHQFVRSFLLNVHDEACIRKYLQ</sequence>
<dbReference type="PANTHER" id="PTHR22989:SF8">
    <property type="entry name" value="DUF3485 DOMAIN-CONTAINING PROTEIN"/>
    <property type="match status" value="1"/>
</dbReference>
<evidence type="ECO:0000313" key="2">
    <source>
        <dbReference type="EMBL" id="CAI5450989.1"/>
    </source>
</evidence>
<dbReference type="Proteomes" id="UP001152747">
    <property type="component" value="Unassembled WGS sequence"/>
</dbReference>
<name>A0A9P1IVH1_9PELO</name>
<dbReference type="EMBL" id="CANHGI010000005">
    <property type="protein sequence ID" value="CAI5450989.1"/>
    <property type="molecule type" value="Genomic_DNA"/>
</dbReference>
<dbReference type="AlphaFoldDB" id="A0A9P1IVH1"/>
<evidence type="ECO:0000313" key="3">
    <source>
        <dbReference type="Proteomes" id="UP001152747"/>
    </source>
</evidence>
<proteinExistence type="predicted"/>
<keyword evidence="3" id="KW-1185">Reference proteome</keyword>
<comment type="caution">
    <text evidence="2">The sequence shown here is derived from an EMBL/GenBank/DDBJ whole genome shotgun (WGS) entry which is preliminary data.</text>
</comment>
<evidence type="ECO:0000259" key="1">
    <source>
        <dbReference type="Pfam" id="PF05050"/>
    </source>
</evidence>
<accession>A0A9P1IVH1</accession>
<feature type="domain" description="Methyltransferase FkbM" evidence="1">
    <location>
        <begin position="82"/>
        <end position="291"/>
    </location>
</feature>
<gene>
    <name evidence="2" type="ORF">CAMP_LOCUS13626</name>
</gene>